<dbReference type="EnsemblPlants" id="KQL13045">
    <property type="protein sequence ID" value="KQL13045"/>
    <property type="gene ID" value="SETIT_024254mg"/>
</dbReference>
<dbReference type="FunCoup" id="K3ZCH9">
    <property type="interactions" value="315"/>
</dbReference>
<reference evidence="1" key="2">
    <citation type="submission" date="2018-08" db="UniProtKB">
        <authorList>
            <consortium name="EnsemblPlants"/>
        </authorList>
    </citation>
    <scope>IDENTIFICATION</scope>
    <source>
        <strain evidence="1">Yugu1</strain>
    </source>
</reference>
<dbReference type="AlphaFoldDB" id="K3ZCH9"/>
<organism evidence="1 2">
    <name type="scientific">Setaria italica</name>
    <name type="common">Foxtail millet</name>
    <name type="synonym">Panicum italicum</name>
    <dbReference type="NCBI Taxonomy" id="4555"/>
    <lineage>
        <taxon>Eukaryota</taxon>
        <taxon>Viridiplantae</taxon>
        <taxon>Streptophyta</taxon>
        <taxon>Embryophyta</taxon>
        <taxon>Tracheophyta</taxon>
        <taxon>Spermatophyta</taxon>
        <taxon>Magnoliopsida</taxon>
        <taxon>Liliopsida</taxon>
        <taxon>Poales</taxon>
        <taxon>Poaceae</taxon>
        <taxon>PACMAD clade</taxon>
        <taxon>Panicoideae</taxon>
        <taxon>Panicodae</taxon>
        <taxon>Paniceae</taxon>
        <taxon>Cenchrinae</taxon>
        <taxon>Setaria</taxon>
    </lineage>
</organism>
<keyword evidence="2" id="KW-1185">Reference proteome</keyword>
<dbReference type="InParanoid" id="K3ZCH9"/>
<dbReference type="Gramene" id="KQL13045">
    <property type="protein sequence ID" value="KQL13045"/>
    <property type="gene ID" value="SETIT_024254mg"/>
</dbReference>
<proteinExistence type="predicted"/>
<dbReference type="EMBL" id="AGNK02001418">
    <property type="status" value="NOT_ANNOTATED_CDS"/>
    <property type="molecule type" value="Genomic_DNA"/>
</dbReference>
<protein>
    <submittedName>
        <fullName evidence="1">Uncharacterized protein</fullName>
    </submittedName>
</protein>
<evidence type="ECO:0000313" key="2">
    <source>
        <dbReference type="Proteomes" id="UP000004995"/>
    </source>
</evidence>
<dbReference type="HOGENOM" id="CLU_2203824_0_0_1"/>
<dbReference type="Proteomes" id="UP000004995">
    <property type="component" value="Unassembled WGS sequence"/>
</dbReference>
<sequence>DFLQQLGYQNDPRIKFYWLLPGRILANGLRIIASDHDTNVMTSVIEKCKTLVVYVDHEASMEDCPWDDVVANPVVDLPKVLSPHKVVYVENIAGEKLPLFYTDLNRGR</sequence>
<name>K3ZCH9_SETIT</name>
<evidence type="ECO:0000313" key="1">
    <source>
        <dbReference type="EnsemblPlants" id="KQL13045"/>
    </source>
</evidence>
<reference evidence="2" key="1">
    <citation type="journal article" date="2012" name="Nat. Biotechnol.">
        <title>Reference genome sequence of the model plant Setaria.</title>
        <authorList>
            <person name="Bennetzen J.L."/>
            <person name="Schmutz J."/>
            <person name="Wang H."/>
            <person name="Percifield R."/>
            <person name="Hawkins J."/>
            <person name="Pontaroli A.C."/>
            <person name="Estep M."/>
            <person name="Feng L."/>
            <person name="Vaughn J.N."/>
            <person name="Grimwood J."/>
            <person name="Jenkins J."/>
            <person name="Barry K."/>
            <person name="Lindquist E."/>
            <person name="Hellsten U."/>
            <person name="Deshpande S."/>
            <person name="Wang X."/>
            <person name="Wu X."/>
            <person name="Mitros T."/>
            <person name="Triplett J."/>
            <person name="Yang X."/>
            <person name="Ye C.Y."/>
            <person name="Mauro-Herrera M."/>
            <person name="Wang L."/>
            <person name="Li P."/>
            <person name="Sharma M."/>
            <person name="Sharma R."/>
            <person name="Ronald P.C."/>
            <person name="Panaud O."/>
            <person name="Kellogg E.A."/>
            <person name="Brutnell T.P."/>
            <person name="Doust A.N."/>
            <person name="Tuskan G.A."/>
            <person name="Rokhsar D."/>
            <person name="Devos K.M."/>
        </authorList>
    </citation>
    <scope>NUCLEOTIDE SEQUENCE [LARGE SCALE GENOMIC DNA]</scope>
    <source>
        <strain evidence="2">cv. Yugu1</strain>
    </source>
</reference>
<accession>K3ZCH9</accession>